<feature type="region of interest" description="Disordered" evidence="1">
    <location>
        <begin position="51"/>
        <end position="86"/>
    </location>
</feature>
<organism evidence="2 3">
    <name type="scientific">Trichomonascus ciferrii</name>
    <dbReference type="NCBI Taxonomy" id="44093"/>
    <lineage>
        <taxon>Eukaryota</taxon>
        <taxon>Fungi</taxon>
        <taxon>Dikarya</taxon>
        <taxon>Ascomycota</taxon>
        <taxon>Saccharomycotina</taxon>
        <taxon>Dipodascomycetes</taxon>
        <taxon>Dipodascales</taxon>
        <taxon>Trichomonascaceae</taxon>
        <taxon>Trichomonascus</taxon>
        <taxon>Trichomonascus ciferrii complex</taxon>
    </lineage>
</organism>
<dbReference type="VEuPathDB" id="FungiDB:TRICI_001855"/>
<evidence type="ECO:0000313" key="2">
    <source>
        <dbReference type="EMBL" id="KAA8916040.1"/>
    </source>
</evidence>
<feature type="compositionally biased region" description="Polar residues" evidence="1">
    <location>
        <begin position="65"/>
        <end position="74"/>
    </location>
</feature>
<name>A0A642V7H3_9ASCO</name>
<gene>
    <name evidence="2" type="ORF">TRICI_001855</name>
</gene>
<dbReference type="AlphaFoldDB" id="A0A642V7H3"/>
<protein>
    <submittedName>
        <fullName evidence="2">Uncharacterized protein</fullName>
    </submittedName>
</protein>
<comment type="caution">
    <text evidence="2">The sequence shown here is derived from an EMBL/GenBank/DDBJ whole genome shotgun (WGS) entry which is preliminary data.</text>
</comment>
<evidence type="ECO:0000256" key="1">
    <source>
        <dbReference type="SAM" id="MobiDB-lite"/>
    </source>
</evidence>
<reference evidence="2" key="1">
    <citation type="journal article" date="2019" name="G3 (Bethesda)">
        <title>Genome Assemblies of Two Rare Opportunistic Yeast Pathogens: Diutina rugosa (syn. Candida rugosa) and Trichomonascus ciferrii (syn. Candida ciferrii).</title>
        <authorList>
            <person name="Mixao V."/>
            <person name="Saus E."/>
            <person name="Hansen A.P."/>
            <person name="Lass-Florl C."/>
            <person name="Gabaldon T."/>
        </authorList>
    </citation>
    <scope>NUCLEOTIDE SEQUENCE</scope>
    <source>
        <strain evidence="2">CBS 4856</strain>
    </source>
</reference>
<evidence type="ECO:0000313" key="3">
    <source>
        <dbReference type="Proteomes" id="UP000761534"/>
    </source>
</evidence>
<accession>A0A642V7H3</accession>
<keyword evidence="3" id="KW-1185">Reference proteome</keyword>
<proteinExistence type="predicted"/>
<dbReference type="Proteomes" id="UP000761534">
    <property type="component" value="Unassembled WGS sequence"/>
</dbReference>
<sequence length="101" mass="11304">MPRNVGKTQTTRLYIFSLGHKVNRLIERYRVNLLTDSRLIGKVRNSNCAEMTGPYTPPLTPCLNRDSQNGSSNAMDEPGFLPPSKPINELVLSNMFLTPPT</sequence>
<dbReference type="EMBL" id="SWFS01000128">
    <property type="protein sequence ID" value="KAA8916040.1"/>
    <property type="molecule type" value="Genomic_DNA"/>
</dbReference>